<protein>
    <recommendedName>
        <fullName evidence="1">glutathione-specific gamma-glutamylcyclotransferase</fullName>
        <ecNumber evidence="1">4.3.2.7</ecNumber>
    </recommendedName>
</protein>
<dbReference type="InterPro" id="IPR013024">
    <property type="entry name" value="GGCT-like"/>
</dbReference>
<evidence type="ECO:0000313" key="4">
    <source>
        <dbReference type="Proteomes" id="UP000321485"/>
    </source>
</evidence>
<dbReference type="PANTHER" id="PTHR12192">
    <property type="entry name" value="CATION TRANSPORT PROTEIN CHAC-RELATED"/>
    <property type="match status" value="1"/>
</dbReference>
<dbReference type="Proteomes" id="UP000321485">
    <property type="component" value="Unassembled WGS sequence"/>
</dbReference>
<dbReference type="Pfam" id="PF04752">
    <property type="entry name" value="ChaC"/>
    <property type="match status" value="1"/>
</dbReference>
<reference evidence="3 4" key="1">
    <citation type="journal article" date="2015" name="Stand. Genomic Sci.">
        <title>Genomic Encyclopedia of Bacterial and Archaeal Type Strains, Phase III: the genomes of soil and plant-associated and newly described type strains.</title>
        <authorList>
            <person name="Whitman W.B."/>
            <person name="Woyke T."/>
            <person name="Klenk H.P."/>
            <person name="Zhou Y."/>
            <person name="Lilburn T.G."/>
            <person name="Beck B.J."/>
            <person name="De Vos P."/>
            <person name="Vandamme P."/>
            <person name="Eisen J.A."/>
            <person name="Garrity G."/>
            <person name="Hugenholtz P."/>
            <person name="Kyrpides N.C."/>
        </authorList>
    </citation>
    <scope>NUCLEOTIDE SEQUENCE [LARGE SCALE GENOMIC DNA]</scope>
    <source>
        <strain evidence="3 4">DSM 64</strain>
    </source>
</reference>
<comment type="caution">
    <text evidence="3">The sequence shown here is derived from an EMBL/GenBank/DDBJ whole genome shotgun (WGS) entry which is preliminary data.</text>
</comment>
<keyword evidence="2" id="KW-0456">Lyase</keyword>
<dbReference type="EMBL" id="VJWE01000011">
    <property type="protein sequence ID" value="TWG39631.1"/>
    <property type="molecule type" value="Genomic_DNA"/>
</dbReference>
<dbReference type="EC" id="4.3.2.7" evidence="1"/>
<dbReference type="InterPro" id="IPR036568">
    <property type="entry name" value="GGCT-like_sf"/>
</dbReference>
<dbReference type="SUPFAM" id="SSF110857">
    <property type="entry name" value="Gamma-glutamyl cyclotransferase-like"/>
    <property type="match status" value="1"/>
</dbReference>
<dbReference type="GO" id="GO:0061928">
    <property type="term" value="F:glutathione specific gamma-glutamylcyclotransferase activity"/>
    <property type="evidence" value="ECO:0007669"/>
    <property type="project" value="UniProtKB-EC"/>
</dbReference>
<dbReference type="PANTHER" id="PTHR12192:SF2">
    <property type="entry name" value="GLUTATHIONE-SPECIFIC GAMMA-GLUTAMYLCYCLOTRANSFERASE 2"/>
    <property type="match status" value="1"/>
</dbReference>
<dbReference type="GeneID" id="51110570"/>
<sequence length="247" mass="27390">MTPDEAFLHLPELQGRLTPAHASGLRLTDEVLAEWDAQARCQGLPAHWRLPDNEVEQSRREVLSTITSEQQDLWVFAYGSLMWNPGFHFGEVRRACLPGFARRFALSTTIGRGTPDCPGLVLTLQRTGDEEPQGCEGLAFRIPAPLVEDESRMLWRREMITGAYCPQLLPLPTPQGEVQALVLVANTAHTHYRANLSLQATAAIIATACGRIGSNRDYLEQLVRQCGVLGITDPYVHRLSAMVRAAH</sequence>
<dbReference type="CDD" id="cd06661">
    <property type="entry name" value="GGCT_like"/>
    <property type="match status" value="1"/>
</dbReference>
<dbReference type="AlphaFoldDB" id="A0A561XU47"/>
<proteinExistence type="predicted"/>
<evidence type="ECO:0000256" key="1">
    <source>
        <dbReference type="ARBA" id="ARBA00012344"/>
    </source>
</evidence>
<dbReference type="GO" id="GO:0006751">
    <property type="term" value="P:glutathione catabolic process"/>
    <property type="evidence" value="ECO:0007669"/>
    <property type="project" value="InterPro"/>
</dbReference>
<dbReference type="Gene3D" id="3.10.490.10">
    <property type="entry name" value="Gamma-glutamyl cyclotransferase-like"/>
    <property type="match status" value="1"/>
</dbReference>
<dbReference type="RefSeq" id="WP_146870423.1">
    <property type="nucleotide sequence ID" value="NZ_VJWE01000011.1"/>
</dbReference>
<name>A0A561XU47_ACIDE</name>
<evidence type="ECO:0000256" key="2">
    <source>
        <dbReference type="ARBA" id="ARBA00023239"/>
    </source>
</evidence>
<dbReference type="GO" id="GO:0005737">
    <property type="term" value="C:cytoplasm"/>
    <property type="evidence" value="ECO:0007669"/>
    <property type="project" value="TreeGrafter"/>
</dbReference>
<gene>
    <name evidence="3" type="ORF">ATF69_1503</name>
</gene>
<evidence type="ECO:0000313" key="3">
    <source>
        <dbReference type="EMBL" id="TWG39631.1"/>
    </source>
</evidence>
<dbReference type="InterPro" id="IPR006840">
    <property type="entry name" value="ChaC"/>
</dbReference>
<accession>A0A561XU47</accession>
<organism evidence="3 4">
    <name type="scientific">Acidovorax delafieldii</name>
    <name type="common">Pseudomonas delafieldii</name>
    <dbReference type="NCBI Taxonomy" id="47920"/>
    <lineage>
        <taxon>Bacteria</taxon>
        <taxon>Pseudomonadati</taxon>
        <taxon>Pseudomonadota</taxon>
        <taxon>Betaproteobacteria</taxon>
        <taxon>Burkholderiales</taxon>
        <taxon>Comamonadaceae</taxon>
        <taxon>Acidovorax</taxon>
    </lineage>
</organism>